<gene>
    <name evidence="6" type="ORF">D5H75_37365</name>
</gene>
<keyword evidence="1" id="KW-0596">Phosphopantetheine</keyword>
<protein>
    <submittedName>
        <fullName evidence="6">Polyketide synthase</fullName>
    </submittedName>
</protein>
<dbReference type="InterPro" id="IPR018201">
    <property type="entry name" value="Ketoacyl_synth_AS"/>
</dbReference>
<dbReference type="PANTHER" id="PTHR43775:SF37">
    <property type="entry name" value="SI:DKEY-61P9.11"/>
    <property type="match status" value="1"/>
</dbReference>
<proteinExistence type="inferred from homology"/>
<dbReference type="Proteomes" id="UP000265768">
    <property type="component" value="Unassembled WGS sequence"/>
</dbReference>
<dbReference type="Gene3D" id="3.40.47.10">
    <property type="match status" value="1"/>
</dbReference>
<dbReference type="SMART" id="SM00825">
    <property type="entry name" value="PKS_KS"/>
    <property type="match status" value="1"/>
</dbReference>
<evidence type="ECO:0000256" key="2">
    <source>
        <dbReference type="ARBA" id="ARBA00022553"/>
    </source>
</evidence>
<dbReference type="Pfam" id="PF00109">
    <property type="entry name" value="ketoacyl-synt"/>
    <property type="match status" value="1"/>
</dbReference>
<dbReference type="GO" id="GO:0006633">
    <property type="term" value="P:fatty acid biosynthetic process"/>
    <property type="evidence" value="ECO:0007669"/>
    <property type="project" value="InterPro"/>
</dbReference>
<reference evidence="6 7" key="1">
    <citation type="submission" date="2018-09" db="EMBL/GenBank/DDBJ databases">
        <title>YIM 75507 draft genome.</title>
        <authorList>
            <person name="Tang S."/>
            <person name="Feng Y."/>
        </authorList>
    </citation>
    <scope>NUCLEOTIDE SEQUENCE [LARGE SCALE GENOMIC DNA]</scope>
    <source>
        <strain evidence="6 7">YIM 75507</strain>
    </source>
</reference>
<keyword evidence="7" id="KW-1185">Reference proteome</keyword>
<dbReference type="Pfam" id="PF16197">
    <property type="entry name" value="KAsynt_C_assoc"/>
    <property type="match status" value="1"/>
</dbReference>
<dbReference type="InterPro" id="IPR020841">
    <property type="entry name" value="PKS_Beta-ketoAc_synthase_dom"/>
</dbReference>
<evidence type="ECO:0000256" key="1">
    <source>
        <dbReference type="ARBA" id="ARBA00022450"/>
    </source>
</evidence>
<dbReference type="EMBL" id="QZEY01000025">
    <property type="protein sequence ID" value="RJL21438.1"/>
    <property type="molecule type" value="Genomic_DNA"/>
</dbReference>
<sequence length="565" mass="57961">MGGDAIAVVGMAGRFPGAPDVAALWRNLLGGVDAVHDHTPAELRELGVGERLIADPAHVPAHGRLEGVADFDAEFFGVPDAEAVRMDPQQRLFLEQAWAALEDAGHDPAARDGIVGVFAGSSLNRYFLFRQFGNPSATDDWESLLLPGSAADYLPAQVAYRLGLTGPAIATQTACSSSLVAVCTAAQSLLDYRCDLALAGGVSVTEPRFRHTPGGLVSPDGRCRAFDAAGQGAAYGSGVAVLALKRLEDAQEDGDQVLAVLRGWAVGNDGAARAGFAAPGLDGQAAVVAEALASAEASPADIGYVEAHGSGTLAGDAIEVAALARAFGDGLAPGSCALGSLKTNLGNLDAAAGAASLIKAVLAVRHGIVPANLHFRTPNPEIDFASSPFFVPVENHPFPAGPRLAGVSSFGLGGTNAHVIVENAPEEAPRAGADGGWHALPVSARTPEALREALTRLADHLAAQVAAGAPPRPDDVARTLAGRRAFARRAAVLCRDVAEAVPLLRAAAGAAPPDHPAGAPAELVARASAWVSGADVEWPGTPGARRVSLPAYPFQRRRHWIEARP</sequence>
<evidence type="ECO:0000259" key="5">
    <source>
        <dbReference type="PROSITE" id="PS52004"/>
    </source>
</evidence>
<organism evidence="6 7">
    <name type="scientific">Bailinhaonella thermotolerans</name>
    <dbReference type="NCBI Taxonomy" id="1070861"/>
    <lineage>
        <taxon>Bacteria</taxon>
        <taxon>Bacillati</taxon>
        <taxon>Actinomycetota</taxon>
        <taxon>Actinomycetes</taxon>
        <taxon>Streptosporangiales</taxon>
        <taxon>Streptosporangiaceae</taxon>
        <taxon>Bailinhaonella</taxon>
    </lineage>
</organism>
<accession>A0A3A4A6L4</accession>
<dbReference type="InterPro" id="IPR016039">
    <property type="entry name" value="Thiolase-like"/>
</dbReference>
<dbReference type="Pfam" id="PF02801">
    <property type="entry name" value="Ketoacyl-synt_C"/>
    <property type="match status" value="1"/>
</dbReference>
<evidence type="ECO:0000313" key="6">
    <source>
        <dbReference type="EMBL" id="RJL21438.1"/>
    </source>
</evidence>
<dbReference type="GO" id="GO:0005886">
    <property type="term" value="C:plasma membrane"/>
    <property type="evidence" value="ECO:0007669"/>
    <property type="project" value="TreeGrafter"/>
</dbReference>
<name>A0A3A4A6L4_9ACTN</name>
<evidence type="ECO:0000256" key="4">
    <source>
        <dbReference type="RuleBase" id="RU003694"/>
    </source>
</evidence>
<comment type="similarity">
    <text evidence="4">Belongs to the thiolase-like superfamily. Beta-ketoacyl-ACP synthases family.</text>
</comment>
<dbReference type="Gene3D" id="1.10.1240.100">
    <property type="match status" value="1"/>
</dbReference>
<dbReference type="PANTHER" id="PTHR43775">
    <property type="entry name" value="FATTY ACID SYNTHASE"/>
    <property type="match status" value="1"/>
</dbReference>
<dbReference type="GO" id="GO:0004312">
    <property type="term" value="F:fatty acid synthase activity"/>
    <property type="evidence" value="ECO:0007669"/>
    <property type="project" value="TreeGrafter"/>
</dbReference>
<dbReference type="PROSITE" id="PS52004">
    <property type="entry name" value="KS3_2"/>
    <property type="match status" value="1"/>
</dbReference>
<feature type="domain" description="Ketosynthase family 3 (KS3)" evidence="5">
    <location>
        <begin position="3"/>
        <end position="423"/>
    </location>
</feature>
<dbReference type="GO" id="GO:0004315">
    <property type="term" value="F:3-oxoacyl-[acyl-carrier-protein] synthase activity"/>
    <property type="evidence" value="ECO:0007669"/>
    <property type="project" value="InterPro"/>
</dbReference>
<dbReference type="CDD" id="cd00833">
    <property type="entry name" value="PKS"/>
    <property type="match status" value="1"/>
</dbReference>
<evidence type="ECO:0000313" key="7">
    <source>
        <dbReference type="Proteomes" id="UP000265768"/>
    </source>
</evidence>
<comment type="caution">
    <text evidence="6">The sequence shown here is derived from an EMBL/GenBank/DDBJ whole genome shotgun (WGS) entry which is preliminary data.</text>
</comment>
<keyword evidence="2" id="KW-0597">Phosphoprotein</keyword>
<dbReference type="AlphaFoldDB" id="A0A3A4A6L4"/>
<dbReference type="InterPro" id="IPR032821">
    <property type="entry name" value="PKS_assoc"/>
</dbReference>
<dbReference type="PROSITE" id="PS00606">
    <property type="entry name" value="KS3_1"/>
    <property type="match status" value="1"/>
</dbReference>
<dbReference type="InterPro" id="IPR014031">
    <property type="entry name" value="Ketoacyl_synth_C"/>
</dbReference>
<keyword evidence="3 4" id="KW-0808">Transferase</keyword>
<dbReference type="SUPFAM" id="SSF53901">
    <property type="entry name" value="Thiolase-like"/>
    <property type="match status" value="1"/>
</dbReference>
<dbReference type="InterPro" id="IPR014030">
    <property type="entry name" value="Ketoacyl_synth_N"/>
</dbReference>
<dbReference type="GO" id="GO:0005737">
    <property type="term" value="C:cytoplasm"/>
    <property type="evidence" value="ECO:0007669"/>
    <property type="project" value="TreeGrafter"/>
</dbReference>
<evidence type="ECO:0000256" key="3">
    <source>
        <dbReference type="ARBA" id="ARBA00022679"/>
    </source>
</evidence>
<dbReference type="GO" id="GO:0071770">
    <property type="term" value="P:DIM/DIP cell wall layer assembly"/>
    <property type="evidence" value="ECO:0007669"/>
    <property type="project" value="TreeGrafter"/>
</dbReference>
<dbReference type="OrthoDB" id="4537517at2"/>
<dbReference type="InterPro" id="IPR050091">
    <property type="entry name" value="PKS_NRPS_Biosynth_Enz"/>
</dbReference>
<dbReference type="RefSeq" id="WP_119931347.1">
    <property type="nucleotide sequence ID" value="NZ_QZEY01000025.1"/>
</dbReference>